<proteinExistence type="predicted"/>
<evidence type="ECO:0000259" key="8">
    <source>
        <dbReference type="PROSITE" id="PS51382"/>
    </source>
</evidence>
<evidence type="ECO:0000256" key="3">
    <source>
        <dbReference type="ARBA" id="ARBA00022692"/>
    </source>
</evidence>
<keyword evidence="5 7" id="KW-0472">Membrane</keyword>
<name>A0A9P8BN18_9FUNG</name>
<feature type="transmembrane region" description="Helical" evidence="7">
    <location>
        <begin position="922"/>
        <end position="944"/>
    </location>
</feature>
<evidence type="ECO:0000313" key="9">
    <source>
        <dbReference type="EMBL" id="KAG9061765.1"/>
    </source>
</evidence>
<sequence>MKFGSQLKANRAPHWKYHFVDYDGLKAHLKSKSHERDFTDQDEADFVKMLNAELEKVASFQTLKLGEVQRRTEHCEFTIRQRQLPSGKSFEKLTLASFVVTESEINKITQDLQDLAHFQRLNYTAFLKIIKKHDKHTGYTLRAHFMNFQLNSFPFHKESFAPLVSRLSTLYNIVRTGTAPAVTKAQSIDSEEDEDLGHPGCISKKTAFWVHPDSIMDLKMLILKYLPLVVYEPTPALNSSHRSTSQLSSYLASESPVSTVYLDNADFDLYMSQVEHRDRSETVRLRWYGSEQKHMWVEHQQRSIQSNNGSSSSLPLSSSSSSSSPGITLTPSPNLDEPIVTKHRFQIKSKNVPKLLQGSAKIDKMLEQQRLAGQKTEQEIQQFEASTRIVQSRIKKRGLQPVTQTFFNRTAFQVPGDARVRITIDTDVVMVREKALEPSDLFERPWVPTELQAENYPFSQVPEHNIVRFPYAIMQIRTLTEPQEEIPSWVDTIEQSHLVEMMPNFTKDQHAIATLYESRVGLLPFWLSDMDRDIRKPAMLTGGFSQLSSLQDSNSNSGSNDTMTSGGSTDATTISDSGSPLSPPRKSSGKSGSSSKPSPRRSGSSSKNTTQDQDTYTPPGVTFDEEVQDLVAVSRMKIERQEGTEAAFVDAQKKKNGPPPLPKVTRPVVSCLKKKGSDTSLQSRNGRYESGFRNGGGSEGYGSSSSASSTASSPTSSSRRRKRVTFKKSTARRWFDHLSGWIPFTSSQSGYNNLDDLEAQQQHRQAEEDESFWSSLFNSRNHYYYGSSGRRYSAGSLMWTGLTIINLGLLFVGLVLALMNLGDGIGMEAASIFLVVSCLCMGTSVWAHLIRMDGQNRGENDDDEEQDPDVMPYSTTCISTKNNVNERTGLLSRTNSSSSVTTQQQYQSRSSLFKTRWVRTRLLPVVTFLCLVAVVGLNALARAYPASEEIGSD</sequence>
<comment type="subcellular location">
    <subcellularLocation>
        <location evidence="1">Vacuole membrane</location>
        <topology evidence="1">Multi-pass membrane protein</topology>
    </subcellularLocation>
</comment>
<feature type="compositionally biased region" description="Low complexity" evidence="6">
    <location>
        <begin position="306"/>
        <end position="326"/>
    </location>
</feature>
<evidence type="ECO:0000256" key="6">
    <source>
        <dbReference type="SAM" id="MobiDB-lite"/>
    </source>
</evidence>
<dbReference type="InterPro" id="IPR051572">
    <property type="entry name" value="VTC_Complex_Subunit"/>
</dbReference>
<dbReference type="InterPro" id="IPR042267">
    <property type="entry name" value="VTC_sf"/>
</dbReference>
<comment type="caution">
    <text evidence="9">The sequence shown here is derived from an EMBL/GenBank/DDBJ whole genome shotgun (WGS) entry which is preliminary data.</text>
</comment>
<feature type="region of interest" description="Disordered" evidence="6">
    <location>
        <begin position="548"/>
        <end position="625"/>
    </location>
</feature>
<reference evidence="9" key="1">
    <citation type="submission" date="2021-06" db="EMBL/GenBank/DDBJ databases">
        <title>Genome Sequence of Mortierella hyaline Strain SCG-10, a Cold-Adapted, Nitrate-Reducing Fungus Isolated from Soil in Minnesota, USA.</title>
        <authorList>
            <person name="Aldossari N."/>
        </authorList>
    </citation>
    <scope>NUCLEOTIDE SEQUENCE</scope>
    <source>
        <strain evidence="9">SCG-10</strain>
    </source>
</reference>
<keyword evidence="3 7" id="KW-0812">Transmembrane</keyword>
<dbReference type="Pfam" id="PF09359">
    <property type="entry name" value="VTC"/>
    <property type="match status" value="2"/>
</dbReference>
<feature type="transmembrane region" description="Helical" evidence="7">
    <location>
        <begin position="825"/>
        <end position="847"/>
    </location>
</feature>
<dbReference type="InterPro" id="IPR018966">
    <property type="entry name" value="VTC_domain"/>
</dbReference>
<dbReference type="PROSITE" id="PS51382">
    <property type="entry name" value="SPX"/>
    <property type="match status" value="1"/>
</dbReference>
<dbReference type="CDD" id="cd14480">
    <property type="entry name" value="SPX_VTC2_like"/>
    <property type="match status" value="1"/>
</dbReference>
<feature type="compositionally biased region" description="Low complexity" evidence="6">
    <location>
        <begin position="548"/>
        <end position="570"/>
    </location>
</feature>
<dbReference type="GO" id="GO:0033254">
    <property type="term" value="C:vacuolar transporter chaperone complex"/>
    <property type="evidence" value="ECO:0007669"/>
    <property type="project" value="TreeGrafter"/>
</dbReference>
<feature type="region of interest" description="Disordered" evidence="6">
    <location>
        <begin position="298"/>
        <end position="335"/>
    </location>
</feature>
<feature type="region of interest" description="Disordered" evidence="6">
    <location>
        <begin position="647"/>
        <end position="724"/>
    </location>
</feature>
<feature type="domain" description="SPX" evidence="8">
    <location>
        <begin position="1"/>
        <end position="147"/>
    </location>
</feature>
<protein>
    <submittedName>
        <fullName evidence="9">Vacuolar transporter chaperone</fullName>
    </submittedName>
</protein>
<dbReference type="PANTHER" id="PTHR46140">
    <property type="entry name" value="VACUOLAR TRANSPORTER CHAPERONE 1-RELATED"/>
    <property type="match status" value="1"/>
</dbReference>
<feature type="transmembrane region" description="Helical" evidence="7">
    <location>
        <begin position="797"/>
        <end position="819"/>
    </location>
</feature>
<dbReference type="EMBL" id="JAHRHY010000022">
    <property type="protein sequence ID" value="KAG9061765.1"/>
    <property type="molecule type" value="Genomic_DNA"/>
</dbReference>
<evidence type="ECO:0000256" key="4">
    <source>
        <dbReference type="ARBA" id="ARBA00022989"/>
    </source>
</evidence>
<evidence type="ECO:0000313" key="10">
    <source>
        <dbReference type="Proteomes" id="UP000707451"/>
    </source>
</evidence>
<dbReference type="Pfam" id="PF03105">
    <property type="entry name" value="SPX"/>
    <property type="match status" value="2"/>
</dbReference>
<keyword evidence="4 7" id="KW-1133">Transmembrane helix</keyword>
<keyword evidence="10" id="KW-1185">Reference proteome</keyword>
<organism evidence="9 10">
    <name type="scientific">Linnemannia hyalina</name>
    <dbReference type="NCBI Taxonomy" id="64524"/>
    <lineage>
        <taxon>Eukaryota</taxon>
        <taxon>Fungi</taxon>
        <taxon>Fungi incertae sedis</taxon>
        <taxon>Mucoromycota</taxon>
        <taxon>Mortierellomycotina</taxon>
        <taxon>Mortierellomycetes</taxon>
        <taxon>Mortierellales</taxon>
        <taxon>Mortierellaceae</taxon>
        <taxon>Linnemannia</taxon>
    </lineage>
</organism>
<evidence type="ECO:0000256" key="2">
    <source>
        <dbReference type="ARBA" id="ARBA00022554"/>
    </source>
</evidence>
<keyword evidence="2" id="KW-0926">Vacuole</keyword>
<dbReference type="AlphaFoldDB" id="A0A9P8BN18"/>
<accession>A0A9P8BN18</accession>
<feature type="compositionally biased region" description="Low complexity" evidence="6">
    <location>
        <begin position="577"/>
        <end position="607"/>
    </location>
</feature>
<dbReference type="Proteomes" id="UP000707451">
    <property type="component" value="Unassembled WGS sequence"/>
</dbReference>
<evidence type="ECO:0000256" key="7">
    <source>
        <dbReference type="SAM" id="Phobius"/>
    </source>
</evidence>
<evidence type="ECO:0000256" key="1">
    <source>
        <dbReference type="ARBA" id="ARBA00004128"/>
    </source>
</evidence>
<dbReference type="PANTHER" id="PTHR46140:SF1">
    <property type="entry name" value="VACUOLAR TRANSPORTER CHAPERONE COMPLEX SUBUNIT 4-RELATED"/>
    <property type="match status" value="1"/>
</dbReference>
<dbReference type="Gene3D" id="3.20.100.30">
    <property type="entry name" value="VTC, catalytic tunnel domain"/>
    <property type="match status" value="1"/>
</dbReference>
<gene>
    <name evidence="9" type="primary">VTC4_4</name>
    <name evidence="9" type="ORF">KI688_006916</name>
</gene>
<dbReference type="GO" id="GO:0006799">
    <property type="term" value="P:polyphosphate biosynthetic process"/>
    <property type="evidence" value="ECO:0007669"/>
    <property type="project" value="UniProtKB-ARBA"/>
</dbReference>
<evidence type="ECO:0000256" key="5">
    <source>
        <dbReference type="ARBA" id="ARBA00023136"/>
    </source>
</evidence>
<dbReference type="GO" id="GO:0000329">
    <property type="term" value="C:fungal-type vacuole membrane"/>
    <property type="evidence" value="ECO:0007669"/>
    <property type="project" value="TreeGrafter"/>
</dbReference>
<feature type="compositionally biased region" description="Low complexity" evidence="6">
    <location>
        <begin position="701"/>
        <end position="717"/>
    </location>
</feature>
<dbReference type="InterPro" id="IPR004331">
    <property type="entry name" value="SPX_dom"/>
</dbReference>
<dbReference type="OrthoDB" id="6493944at2759"/>